<evidence type="ECO:0000259" key="1">
    <source>
        <dbReference type="PROSITE" id="PS50853"/>
    </source>
</evidence>
<dbReference type="PROSITE" id="PS50853">
    <property type="entry name" value="FN3"/>
    <property type="match status" value="1"/>
</dbReference>
<dbReference type="PANTHER" id="PTHR16897">
    <property type="entry name" value="OS10G0105400 PROTEIN"/>
    <property type="match status" value="1"/>
</dbReference>
<comment type="caution">
    <text evidence="2">The sequence shown here is derived from an EMBL/GenBank/DDBJ whole genome shotgun (WGS) entry which is preliminary data.</text>
</comment>
<dbReference type="InterPro" id="IPR013783">
    <property type="entry name" value="Ig-like_fold"/>
</dbReference>
<dbReference type="Gene3D" id="2.60.40.10">
    <property type="entry name" value="Immunoglobulins"/>
    <property type="match status" value="1"/>
</dbReference>
<dbReference type="EMBL" id="JAIWYP010000007">
    <property type="protein sequence ID" value="KAH3799504.1"/>
    <property type="molecule type" value="Genomic_DNA"/>
</dbReference>
<reference evidence="2" key="2">
    <citation type="submission" date="2020-11" db="EMBL/GenBank/DDBJ databases">
        <authorList>
            <person name="McCartney M.A."/>
            <person name="Auch B."/>
            <person name="Kono T."/>
            <person name="Mallez S."/>
            <person name="Becker A."/>
            <person name="Gohl D.M."/>
            <person name="Silverstein K.A.T."/>
            <person name="Koren S."/>
            <person name="Bechman K.B."/>
            <person name="Herman A."/>
            <person name="Abrahante J.E."/>
            <person name="Garbe J."/>
        </authorList>
    </citation>
    <scope>NUCLEOTIDE SEQUENCE</scope>
    <source>
        <strain evidence="2">Duluth1</strain>
        <tissue evidence="2">Whole animal</tissue>
    </source>
</reference>
<proteinExistence type="predicted"/>
<dbReference type="PANTHER" id="PTHR16897:SF2">
    <property type="entry name" value="OS03G0226600 PROTEIN"/>
    <property type="match status" value="1"/>
</dbReference>
<dbReference type="Proteomes" id="UP000828390">
    <property type="component" value="Unassembled WGS sequence"/>
</dbReference>
<protein>
    <recommendedName>
        <fullName evidence="1">Fibronectin type-III domain-containing protein</fullName>
    </recommendedName>
</protein>
<evidence type="ECO:0000313" key="2">
    <source>
        <dbReference type="EMBL" id="KAH3799504.1"/>
    </source>
</evidence>
<feature type="domain" description="Fibronectin type-III" evidence="1">
    <location>
        <begin position="441"/>
        <end position="538"/>
    </location>
</feature>
<sequence length="1174" mass="130293">MATVWAFNGVGMNVSKASDIFVIDDTPPVVVKAPKFLLKYNSENGKTSQWEKSILRVEWKFKDDISPIVRHEISLKTHHEGHTPVERLVLGSECHVTVSLDGRNWLNNGDTYFAIVTSCNAAGLCASERTSDLLIDSTPPHLGGFKPPLAWTNYNNTIGSKVTNLSLTWYGFHDQESGIENYYVTVSRSYSFNELSNGVIRIRETNQSEIVQTSFVLTESISPDESIILSIWAKNNVGLNSSIARVTVNVLSETSRNEIGILEIEKHSCDIHFCNKDCTCAVIDRPCVEVSSNETCTTLSSTDAHTQNVPQFDVYWGQPHEMLNFSASSACLSGHWSRTIGVSTSENIHRFEWSLGVHGHAVGEGVYDLKLENPWSDVGQRLQFVHCLPVNRSFVHGERYVIYVKVWYSKSTYTVFKSSPIIIDQRPPKVRRGRYIREGNCFQDLDFIDWTDNIIACWDDVFTEEHSLIDHFSVSLGTSPHNDDILQQIDVGLETNISLHNISLNPGTRYYFTVIAVNSVGLHTGLASDGFIIDTDIPIAGVVFNTIGHKNADFQKSTATFELSWHGFQDHFSGIEHYLIALAKDGEYNESNLTFTNVGLSNKYAFANLNLVNGESYFGIVKAVDAAGHESESVRCPKQTIDTTPPKGFSCGSTKTIEIDVYRKFTDESLYLWFNANISKYNMYVIHGKIKNATYVLNPILQMDKYSLPLPVQKHHDGWFEYNYMFISPLEGLQTITIDFGNTLAEHLIQNVEFEVCIRVENNSAAISVNQIGQYSLTVSLGILDSESELQTVSVGAGTTEGGFQIKPLFELHNRNSFGVIFAPFVHGAPIFITAIAKNHAGLTSVFFSGKALTIDHTPPTVSDICVAVSVITDNSTKLLTTWTARDDESDVQYCSCLIGSNPLSADIQEEKDSDTLQFCQSDILNLSHGDRVFVTVKCVNKVEIATTLVSRQVIIYLEPPNNAQAFVRFLPSGQESFSMTGQLSAQSSAQSNSSILQMEWNNFEDPSEITSYSYRIQSNGEIVVDWTDAGLKDMLSNEHLKLKSGQTYTTEVHAVNGGGFTSSGVTSSLIVASEPPALTGSHLSAVFANGKLTLNWESVFNRIPGVPAHYSLLIGSRDGFSDIADVNYTRNHVYDVKVPSSTLVSPNLNELYIKLKCTYSTGLFITYSSSYKL</sequence>
<dbReference type="CDD" id="cd00063">
    <property type="entry name" value="FN3"/>
    <property type="match status" value="1"/>
</dbReference>
<accession>A0A9D4J7Z5</accession>
<evidence type="ECO:0000313" key="3">
    <source>
        <dbReference type="Proteomes" id="UP000828390"/>
    </source>
</evidence>
<dbReference type="AlphaFoldDB" id="A0A9D4J7Z5"/>
<gene>
    <name evidence="2" type="ORF">DPMN_153114</name>
</gene>
<reference evidence="2" key="1">
    <citation type="journal article" date="2019" name="bioRxiv">
        <title>The Genome of the Zebra Mussel, Dreissena polymorpha: A Resource for Invasive Species Research.</title>
        <authorList>
            <person name="McCartney M.A."/>
            <person name="Auch B."/>
            <person name="Kono T."/>
            <person name="Mallez S."/>
            <person name="Zhang Y."/>
            <person name="Obille A."/>
            <person name="Becker A."/>
            <person name="Abrahante J.E."/>
            <person name="Garbe J."/>
            <person name="Badalamenti J.P."/>
            <person name="Herman A."/>
            <person name="Mangelson H."/>
            <person name="Liachko I."/>
            <person name="Sullivan S."/>
            <person name="Sone E.D."/>
            <person name="Koren S."/>
            <person name="Silverstein K.A.T."/>
            <person name="Beckman K.B."/>
            <person name="Gohl D.M."/>
        </authorList>
    </citation>
    <scope>NUCLEOTIDE SEQUENCE</scope>
    <source>
        <strain evidence="2">Duluth1</strain>
        <tissue evidence="2">Whole animal</tissue>
    </source>
</reference>
<organism evidence="2 3">
    <name type="scientific">Dreissena polymorpha</name>
    <name type="common">Zebra mussel</name>
    <name type="synonym">Mytilus polymorpha</name>
    <dbReference type="NCBI Taxonomy" id="45954"/>
    <lineage>
        <taxon>Eukaryota</taxon>
        <taxon>Metazoa</taxon>
        <taxon>Spiralia</taxon>
        <taxon>Lophotrochozoa</taxon>
        <taxon>Mollusca</taxon>
        <taxon>Bivalvia</taxon>
        <taxon>Autobranchia</taxon>
        <taxon>Heteroconchia</taxon>
        <taxon>Euheterodonta</taxon>
        <taxon>Imparidentia</taxon>
        <taxon>Neoheterodontei</taxon>
        <taxon>Myida</taxon>
        <taxon>Dreissenoidea</taxon>
        <taxon>Dreissenidae</taxon>
        <taxon>Dreissena</taxon>
    </lineage>
</organism>
<dbReference type="InterPro" id="IPR036116">
    <property type="entry name" value="FN3_sf"/>
</dbReference>
<name>A0A9D4J7Z5_DREPO</name>
<keyword evidence="3" id="KW-1185">Reference proteome</keyword>
<dbReference type="SUPFAM" id="SSF49265">
    <property type="entry name" value="Fibronectin type III"/>
    <property type="match status" value="2"/>
</dbReference>
<dbReference type="InterPro" id="IPR003961">
    <property type="entry name" value="FN3_dom"/>
</dbReference>